<name>A0A2S0HVP0_9FLAO</name>
<dbReference type="EMBL" id="CP027062">
    <property type="protein sequence ID" value="AVI50729.1"/>
    <property type="molecule type" value="Genomic_DNA"/>
</dbReference>
<dbReference type="KEGG" id="aue:C5O00_05905"/>
<dbReference type="AlphaFoldDB" id="A0A2S0HVP0"/>
<dbReference type="OrthoDB" id="1447539at2"/>
<organism evidence="1 2">
    <name type="scientific">Pukyongia salina</name>
    <dbReference type="NCBI Taxonomy" id="2094025"/>
    <lineage>
        <taxon>Bacteria</taxon>
        <taxon>Pseudomonadati</taxon>
        <taxon>Bacteroidota</taxon>
        <taxon>Flavobacteriia</taxon>
        <taxon>Flavobacteriales</taxon>
        <taxon>Flavobacteriaceae</taxon>
        <taxon>Pukyongia</taxon>
    </lineage>
</organism>
<dbReference type="Proteomes" id="UP000238442">
    <property type="component" value="Chromosome"/>
</dbReference>
<accession>A0A2S0HVP0</accession>
<evidence type="ECO:0000313" key="1">
    <source>
        <dbReference type="EMBL" id="AVI50729.1"/>
    </source>
</evidence>
<protein>
    <submittedName>
        <fullName evidence="1">Uncharacterized protein</fullName>
    </submittedName>
</protein>
<dbReference type="RefSeq" id="WP_105215792.1">
    <property type="nucleotide sequence ID" value="NZ_CP027062.1"/>
</dbReference>
<gene>
    <name evidence="1" type="ORF">C5O00_05905</name>
</gene>
<sequence length="196" mass="22630">MKNFLLIISMVTLSLCVSCGSSEENSIEDDLVVQDVNNQYGDTTVAFPKLSPEAEAEISNWSVFDDFQNEMNSLNGSTISEIRNKTERLKLFTDSLSKKIPETLATQPITSRLLVVRSRVYLLDQEAKKSRVDSLSIEEHLKELTSASINFYRQIDEKFHKARIDQEREDDEKKELEKQKRFLDSVYQAELRDQQN</sequence>
<proteinExistence type="predicted"/>
<reference evidence="1 2" key="1">
    <citation type="submission" date="2018-02" db="EMBL/GenBank/DDBJ databases">
        <title>Genomic analysis of the strain RR4-38 isolated from a seawater recirculating aquaculture system.</title>
        <authorList>
            <person name="Kim Y.-S."/>
            <person name="Jang Y.H."/>
            <person name="Kim K.-H."/>
        </authorList>
    </citation>
    <scope>NUCLEOTIDE SEQUENCE [LARGE SCALE GENOMIC DNA]</scope>
    <source>
        <strain evidence="1 2">RR4-38</strain>
    </source>
</reference>
<evidence type="ECO:0000313" key="2">
    <source>
        <dbReference type="Proteomes" id="UP000238442"/>
    </source>
</evidence>
<keyword evidence="2" id="KW-1185">Reference proteome</keyword>